<dbReference type="STRING" id="945553.A0A0D2PFC6"/>
<dbReference type="OrthoDB" id="3260792at2759"/>
<gene>
    <name evidence="2" type="ORF">HYPSUDRAFT_32920</name>
</gene>
<proteinExistence type="predicted"/>
<feature type="region of interest" description="Disordered" evidence="1">
    <location>
        <begin position="390"/>
        <end position="426"/>
    </location>
</feature>
<protein>
    <recommendedName>
        <fullName evidence="4">Protein kinase domain-containing protein</fullName>
    </recommendedName>
</protein>
<feature type="region of interest" description="Disordered" evidence="1">
    <location>
        <begin position="1"/>
        <end position="43"/>
    </location>
</feature>
<accession>A0A0D2PFC6</accession>
<feature type="region of interest" description="Disordered" evidence="1">
    <location>
        <begin position="76"/>
        <end position="112"/>
    </location>
</feature>
<evidence type="ECO:0008006" key="4">
    <source>
        <dbReference type="Google" id="ProtNLM"/>
    </source>
</evidence>
<evidence type="ECO:0000313" key="3">
    <source>
        <dbReference type="Proteomes" id="UP000054270"/>
    </source>
</evidence>
<sequence>MATALASNFHQGDFSFDMSSGSHSPSRDSSPNPRHASGSMPYLNVPGDSYFGDAVYESPIDTGDSELLLRRLPRKRSADHGDHWSPSNDLLVRHESSDSGAPSPSQSVSSLSSTYTSYDPSTLVFEEIVDRLLVSKPSPFMFTGPRNLFMFDPGDDEKLKHESIPPLMIKRLKNSSVETHILFSTHNPSLRDDPWNAVPHILGVVERGDWVYICMKQLSEYNNPPLLTVEHYVDFFRQVLERLTFLHEHNISGLSLADPSSYMMDLSSAPLKPADDGGDKQREAQFDRFKYPVHYYFVNFSKASRPPRQTLYPASTPVTPTFGKSSSFTQDIRECGMMFESLIANVPQIAETFAPLLQSMDQGHFNLEQFETLLATVDRELFETTAVESLTPNGKGMDKNQTNPETIFDSPQLGSTSFSLDRSLSH</sequence>
<evidence type="ECO:0000256" key="1">
    <source>
        <dbReference type="SAM" id="MobiDB-lite"/>
    </source>
</evidence>
<dbReference type="AlphaFoldDB" id="A0A0D2PFC6"/>
<organism evidence="2 3">
    <name type="scientific">Hypholoma sublateritium (strain FD-334 SS-4)</name>
    <dbReference type="NCBI Taxonomy" id="945553"/>
    <lineage>
        <taxon>Eukaryota</taxon>
        <taxon>Fungi</taxon>
        <taxon>Dikarya</taxon>
        <taxon>Basidiomycota</taxon>
        <taxon>Agaricomycotina</taxon>
        <taxon>Agaricomycetes</taxon>
        <taxon>Agaricomycetidae</taxon>
        <taxon>Agaricales</taxon>
        <taxon>Agaricineae</taxon>
        <taxon>Strophariaceae</taxon>
        <taxon>Hypholoma</taxon>
    </lineage>
</organism>
<feature type="compositionally biased region" description="Low complexity" evidence="1">
    <location>
        <begin position="19"/>
        <end position="33"/>
    </location>
</feature>
<name>A0A0D2PFC6_HYPSF</name>
<keyword evidence="3" id="KW-1185">Reference proteome</keyword>
<feature type="compositionally biased region" description="Polar residues" evidence="1">
    <location>
        <begin position="1"/>
        <end position="10"/>
    </location>
</feature>
<feature type="compositionally biased region" description="Polar residues" evidence="1">
    <location>
        <begin position="412"/>
        <end position="426"/>
    </location>
</feature>
<feature type="compositionally biased region" description="Low complexity" evidence="1">
    <location>
        <begin position="98"/>
        <end position="112"/>
    </location>
</feature>
<reference evidence="3" key="1">
    <citation type="submission" date="2014-04" db="EMBL/GenBank/DDBJ databases">
        <title>Evolutionary Origins and Diversification of the Mycorrhizal Mutualists.</title>
        <authorList>
            <consortium name="DOE Joint Genome Institute"/>
            <consortium name="Mycorrhizal Genomics Consortium"/>
            <person name="Kohler A."/>
            <person name="Kuo A."/>
            <person name="Nagy L.G."/>
            <person name="Floudas D."/>
            <person name="Copeland A."/>
            <person name="Barry K.W."/>
            <person name="Cichocki N."/>
            <person name="Veneault-Fourrey C."/>
            <person name="LaButti K."/>
            <person name="Lindquist E.A."/>
            <person name="Lipzen A."/>
            <person name="Lundell T."/>
            <person name="Morin E."/>
            <person name="Murat C."/>
            <person name="Riley R."/>
            <person name="Ohm R."/>
            <person name="Sun H."/>
            <person name="Tunlid A."/>
            <person name="Henrissat B."/>
            <person name="Grigoriev I.V."/>
            <person name="Hibbett D.S."/>
            <person name="Martin F."/>
        </authorList>
    </citation>
    <scope>NUCLEOTIDE SEQUENCE [LARGE SCALE GENOMIC DNA]</scope>
    <source>
        <strain evidence="3">FD-334 SS-4</strain>
    </source>
</reference>
<dbReference type="Proteomes" id="UP000054270">
    <property type="component" value="Unassembled WGS sequence"/>
</dbReference>
<evidence type="ECO:0000313" key="2">
    <source>
        <dbReference type="EMBL" id="KJA29459.1"/>
    </source>
</evidence>
<dbReference type="EMBL" id="KN817519">
    <property type="protein sequence ID" value="KJA29459.1"/>
    <property type="molecule type" value="Genomic_DNA"/>
</dbReference>